<evidence type="ECO:0000313" key="2">
    <source>
        <dbReference type="EMBL" id="PLW55302.1"/>
    </source>
</evidence>
<evidence type="ECO:0000256" key="1">
    <source>
        <dbReference type="SAM" id="MobiDB-lite"/>
    </source>
</evidence>
<dbReference type="EMBL" id="PGCJ01000034">
    <property type="protein sequence ID" value="PLW55302.1"/>
    <property type="molecule type" value="Genomic_DNA"/>
</dbReference>
<evidence type="ECO:0000313" key="3">
    <source>
        <dbReference type="Proteomes" id="UP000235388"/>
    </source>
</evidence>
<keyword evidence="3" id="KW-1185">Reference proteome</keyword>
<accession>A0A2N5VZE8</accession>
<gene>
    <name evidence="2" type="ORF">PCANC_10554</name>
</gene>
<sequence length="116" mass="12577">MDNVNAQLHKMMRMLADERAQGLATEERLCQAEAQIKAASRQKAATPRTHIPLMLAPLTRPLLLSPAALSLKNQRPSAGPAAHLPRIWSARLASTPSPTRNVSSTTPARPPLPFLS</sequence>
<dbReference type="Proteomes" id="UP000235388">
    <property type="component" value="Unassembled WGS sequence"/>
</dbReference>
<protein>
    <submittedName>
        <fullName evidence="2">Uncharacterized protein</fullName>
    </submittedName>
</protein>
<proteinExistence type="predicted"/>
<dbReference type="AlphaFoldDB" id="A0A2N5VZE8"/>
<comment type="caution">
    <text evidence="2">The sequence shown here is derived from an EMBL/GenBank/DDBJ whole genome shotgun (WGS) entry which is preliminary data.</text>
</comment>
<feature type="region of interest" description="Disordered" evidence="1">
    <location>
        <begin position="92"/>
        <end position="116"/>
    </location>
</feature>
<feature type="compositionally biased region" description="Polar residues" evidence="1">
    <location>
        <begin position="92"/>
        <end position="107"/>
    </location>
</feature>
<organism evidence="2 3">
    <name type="scientific">Puccinia coronata f. sp. avenae</name>
    <dbReference type="NCBI Taxonomy" id="200324"/>
    <lineage>
        <taxon>Eukaryota</taxon>
        <taxon>Fungi</taxon>
        <taxon>Dikarya</taxon>
        <taxon>Basidiomycota</taxon>
        <taxon>Pucciniomycotina</taxon>
        <taxon>Pucciniomycetes</taxon>
        <taxon>Pucciniales</taxon>
        <taxon>Pucciniaceae</taxon>
        <taxon>Puccinia</taxon>
    </lineage>
</organism>
<name>A0A2N5VZE8_9BASI</name>
<reference evidence="2 3" key="1">
    <citation type="submission" date="2017-11" db="EMBL/GenBank/DDBJ databases">
        <title>De novo assembly and phasing of dikaryotic genomes from two isolates of Puccinia coronata f. sp. avenae, the causal agent of oat crown rust.</title>
        <authorList>
            <person name="Miller M.E."/>
            <person name="Zhang Y."/>
            <person name="Omidvar V."/>
            <person name="Sperschneider J."/>
            <person name="Schwessinger B."/>
            <person name="Raley C."/>
            <person name="Palmer J.M."/>
            <person name="Garnica D."/>
            <person name="Upadhyaya N."/>
            <person name="Rathjen J."/>
            <person name="Taylor J.M."/>
            <person name="Park R.F."/>
            <person name="Dodds P.N."/>
            <person name="Hirsch C.D."/>
            <person name="Kianian S.F."/>
            <person name="Figueroa M."/>
        </authorList>
    </citation>
    <scope>NUCLEOTIDE SEQUENCE [LARGE SCALE GENOMIC DNA]</scope>
    <source>
        <strain evidence="2">12NC29</strain>
    </source>
</reference>